<feature type="chain" id="PRO_5020913416" description="START domain-containing protein" evidence="1">
    <location>
        <begin position="21"/>
        <end position="225"/>
    </location>
</feature>
<dbReference type="PROSITE" id="PS50848">
    <property type="entry name" value="START"/>
    <property type="match status" value="1"/>
</dbReference>
<dbReference type="Gene3D" id="3.30.530.20">
    <property type="match status" value="1"/>
</dbReference>
<keyword evidence="4" id="KW-1185">Reference proteome</keyword>
<gene>
    <name evidence="3" type="ORF">EV700_2200</name>
</gene>
<dbReference type="EMBL" id="SHKX01000013">
    <property type="protein sequence ID" value="RZU38272.1"/>
    <property type="molecule type" value="Genomic_DNA"/>
</dbReference>
<dbReference type="PANTHER" id="PTHR19308">
    <property type="entry name" value="PHOSPHATIDYLCHOLINE TRANSFER PROTEIN"/>
    <property type="match status" value="1"/>
</dbReference>
<protein>
    <recommendedName>
        <fullName evidence="2">START domain-containing protein</fullName>
    </recommendedName>
</protein>
<dbReference type="GO" id="GO:0008289">
    <property type="term" value="F:lipid binding"/>
    <property type="evidence" value="ECO:0007669"/>
    <property type="project" value="InterPro"/>
</dbReference>
<evidence type="ECO:0000313" key="3">
    <source>
        <dbReference type="EMBL" id="RZU38272.1"/>
    </source>
</evidence>
<evidence type="ECO:0000256" key="1">
    <source>
        <dbReference type="SAM" id="SignalP"/>
    </source>
</evidence>
<comment type="caution">
    <text evidence="3">The sequence shown here is derived from an EMBL/GenBank/DDBJ whole genome shotgun (WGS) entry which is preliminary data.</text>
</comment>
<dbReference type="InterPro" id="IPR028347">
    <property type="entry name" value="START_dom_prot"/>
</dbReference>
<feature type="signal peptide" evidence="1">
    <location>
        <begin position="1"/>
        <end position="20"/>
    </location>
</feature>
<dbReference type="PANTHER" id="PTHR19308:SF14">
    <property type="entry name" value="START DOMAIN-CONTAINING PROTEIN"/>
    <property type="match status" value="1"/>
</dbReference>
<dbReference type="InterPro" id="IPR002913">
    <property type="entry name" value="START_lipid-bd_dom"/>
</dbReference>
<organism evidence="3 4">
    <name type="scientific">Fluviicoccus keumensis</name>
    <dbReference type="NCBI Taxonomy" id="1435465"/>
    <lineage>
        <taxon>Bacteria</taxon>
        <taxon>Pseudomonadati</taxon>
        <taxon>Pseudomonadota</taxon>
        <taxon>Gammaproteobacteria</taxon>
        <taxon>Moraxellales</taxon>
        <taxon>Moraxellaceae</taxon>
        <taxon>Fluviicoccus</taxon>
    </lineage>
</organism>
<dbReference type="PIRSF" id="PIRSF039033">
    <property type="entry name" value="START_dom"/>
    <property type="match status" value="1"/>
</dbReference>
<dbReference type="InterPro" id="IPR023393">
    <property type="entry name" value="START-like_dom_sf"/>
</dbReference>
<dbReference type="AlphaFoldDB" id="A0A4Q7YKR5"/>
<feature type="domain" description="START" evidence="2">
    <location>
        <begin position="52"/>
        <end position="201"/>
    </location>
</feature>
<evidence type="ECO:0000259" key="2">
    <source>
        <dbReference type="PROSITE" id="PS50848"/>
    </source>
</evidence>
<name>A0A4Q7YKR5_9GAMM</name>
<dbReference type="Proteomes" id="UP000292423">
    <property type="component" value="Unassembled WGS sequence"/>
</dbReference>
<dbReference type="InterPro" id="IPR051213">
    <property type="entry name" value="START_lipid_transfer"/>
</dbReference>
<keyword evidence="1" id="KW-0732">Signal</keyword>
<proteinExistence type="predicted"/>
<dbReference type="CDD" id="cd08876">
    <property type="entry name" value="START_1"/>
    <property type="match status" value="1"/>
</dbReference>
<dbReference type="SUPFAM" id="SSF55961">
    <property type="entry name" value="Bet v1-like"/>
    <property type="match status" value="1"/>
</dbReference>
<accession>A0A4Q7YKR5</accession>
<reference evidence="3 4" key="1">
    <citation type="submission" date="2019-02" db="EMBL/GenBank/DDBJ databases">
        <title>Genomic Encyclopedia of Type Strains, Phase IV (KMG-IV): sequencing the most valuable type-strain genomes for metagenomic binning, comparative biology and taxonomic classification.</title>
        <authorList>
            <person name="Goeker M."/>
        </authorList>
    </citation>
    <scope>NUCLEOTIDE SEQUENCE [LARGE SCALE GENOMIC DNA]</scope>
    <source>
        <strain evidence="3 4">DSM 105135</strain>
    </source>
</reference>
<dbReference type="GO" id="GO:0005737">
    <property type="term" value="C:cytoplasm"/>
    <property type="evidence" value="ECO:0007669"/>
    <property type="project" value="UniProtKB-ARBA"/>
</dbReference>
<evidence type="ECO:0000313" key="4">
    <source>
        <dbReference type="Proteomes" id="UP000292423"/>
    </source>
</evidence>
<sequence length="225" mass="25142">MLLFARLLVLVSLFSGAAFAYDPPAEDSRLVLDRQGVRIWSYQVPNSPLYGFKAVSTVKSSLSGLVALIADTENARKWIYRTKSVEPLERNDADLSFSVRVITDFPWPFRDREAVVSGHIVQDPQTLKVRIDSNSINTQPPRACCVRMPMVEGSWIFRPIGNGMVEITMTGHADPGGYIPASAVNLLIQEYPYNTLKGLRKLIGDDRYQKSHFPNIHEPTATHGP</sequence>